<comment type="caution">
    <text evidence="1">The sequence shown here is derived from an EMBL/GenBank/DDBJ whole genome shotgun (WGS) entry which is preliminary data.</text>
</comment>
<dbReference type="RefSeq" id="WP_398280134.1">
    <property type="nucleotide sequence ID" value="NZ_JBITLV010000003.1"/>
</dbReference>
<keyword evidence="2" id="KW-1185">Reference proteome</keyword>
<reference evidence="1 2" key="1">
    <citation type="submission" date="2024-10" db="EMBL/GenBank/DDBJ databases">
        <title>The Natural Products Discovery Center: Release of the First 8490 Sequenced Strains for Exploring Actinobacteria Biosynthetic Diversity.</title>
        <authorList>
            <person name="Kalkreuter E."/>
            <person name="Kautsar S.A."/>
            <person name="Yang D."/>
            <person name="Bader C.D."/>
            <person name="Teijaro C.N."/>
            <person name="Fluegel L."/>
            <person name="Davis C.M."/>
            <person name="Simpson J.R."/>
            <person name="Lauterbach L."/>
            <person name="Steele A.D."/>
            <person name="Gui C."/>
            <person name="Meng S."/>
            <person name="Li G."/>
            <person name="Viehrig K."/>
            <person name="Ye F."/>
            <person name="Su P."/>
            <person name="Kiefer A.F."/>
            <person name="Nichols A."/>
            <person name="Cepeda A.J."/>
            <person name="Yan W."/>
            <person name="Fan B."/>
            <person name="Jiang Y."/>
            <person name="Adhikari A."/>
            <person name="Zheng C.-J."/>
            <person name="Schuster L."/>
            <person name="Cowan T.M."/>
            <person name="Smanski M.J."/>
            <person name="Chevrette M.G."/>
            <person name="De Carvalho L.P.S."/>
            <person name="Shen B."/>
        </authorList>
    </citation>
    <scope>NUCLEOTIDE SEQUENCE [LARGE SCALE GENOMIC DNA]</scope>
    <source>
        <strain evidence="1 2">NPDC049639</strain>
    </source>
</reference>
<organism evidence="1 2">
    <name type="scientific">Spongisporangium articulatum</name>
    <dbReference type="NCBI Taxonomy" id="3362603"/>
    <lineage>
        <taxon>Bacteria</taxon>
        <taxon>Bacillati</taxon>
        <taxon>Actinomycetota</taxon>
        <taxon>Actinomycetes</taxon>
        <taxon>Kineosporiales</taxon>
        <taxon>Kineosporiaceae</taxon>
        <taxon>Spongisporangium</taxon>
    </lineage>
</organism>
<protein>
    <recommendedName>
        <fullName evidence="3">Cold-shock protein</fullName>
    </recommendedName>
</protein>
<evidence type="ECO:0008006" key="3">
    <source>
        <dbReference type="Google" id="ProtNLM"/>
    </source>
</evidence>
<dbReference type="EMBL" id="JBITLV010000003">
    <property type="protein sequence ID" value="MFI7587793.1"/>
    <property type="molecule type" value="Genomic_DNA"/>
</dbReference>
<accession>A0ABW8ANU7</accession>
<evidence type="ECO:0000313" key="1">
    <source>
        <dbReference type="EMBL" id="MFI7587793.1"/>
    </source>
</evidence>
<name>A0ABW8ANU7_9ACTN</name>
<proteinExistence type="predicted"/>
<dbReference type="Proteomes" id="UP001612915">
    <property type="component" value="Unassembled WGS sequence"/>
</dbReference>
<sequence length="70" mass="7652">MQATVHRFDEASGSGAVITDAGLVLPFDLGTFLRSGLRRLRVGQRLAVELSPAGDAVDEMWLETVPRREL</sequence>
<gene>
    <name evidence="1" type="ORF">ACIB24_12025</name>
</gene>
<evidence type="ECO:0000313" key="2">
    <source>
        <dbReference type="Proteomes" id="UP001612915"/>
    </source>
</evidence>